<dbReference type="PROSITE" id="PS50011">
    <property type="entry name" value="PROTEIN_KINASE_DOM"/>
    <property type="match status" value="1"/>
</dbReference>
<gene>
    <name evidence="7" type="ORF">PSALAMII_LOCUS2553</name>
</gene>
<keyword evidence="4" id="KW-0418">Kinase</keyword>
<evidence type="ECO:0000259" key="6">
    <source>
        <dbReference type="PROSITE" id="PS50011"/>
    </source>
</evidence>
<dbReference type="GO" id="GO:0005524">
    <property type="term" value="F:ATP binding"/>
    <property type="evidence" value="ECO:0007669"/>
    <property type="project" value="UniProtKB-KW"/>
</dbReference>
<dbReference type="Gene3D" id="1.10.510.10">
    <property type="entry name" value="Transferase(Phosphotransferase) domain 1"/>
    <property type="match status" value="1"/>
</dbReference>
<evidence type="ECO:0000256" key="1">
    <source>
        <dbReference type="ARBA" id="ARBA00022527"/>
    </source>
</evidence>
<comment type="caution">
    <text evidence="7">The sequence shown here is derived from an EMBL/GenBank/DDBJ whole genome shotgun (WGS) entry which is preliminary data.</text>
</comment>
<dbReference type="AlphaFoldDB" id="A0A9W4IRA9"/>
<evidence type="ECO:0000256" key="5">
    <source>
        <dbReference type="ARBA" id="ARBA00022840"/>
    </source>
</evidence>
<dbReference type="OrthoDB" id="5979581at2759"/>
<evidence type="ECO:0000256" key="3">
    <source>
        <dbReference type="ARBA" id="ARBA00022741"/>
    </source>
</evidence>
<dbReference type="EMBL" id="CAJVPG010000099">
    <property type="protein sequence ID" value="CAG8328836.1"/>
    <property type="molecule type" value="Genomic_DNA"/>
</dbReference>
<dbReference type="Proteomes" id="UP001152649">
    <property type="component" value="Unassembled WGS sequence"/>
</dbReference>
<keyword evidence="3" id="KW-0547">Nucleotide-binding</keyword>
<dbReference type="GO" id="GO:0004674">
    <property type="term" value="F:protein serine/threonine kinase activity"/>
    <property type="evidence" value="ECO:0007669"/>
    <property type="project" value="UniProtKB-KW"/>
</dbReference>
<evidence type="ECO:0000256" key="4">
    <source>
        <dbReference type="ARBA" id="ARBA00022777"/>
    </source>
</evidence>
<dbReference type="InterPro" id="IPR011009">
    <property type="entry name" value="Kinase-like_dom_sf"/>
</dbReference>
<dbReference type="SUPFAM" id="SSF56112">
    <property type="entry name" value="Protein kinase-like (PK-like)"/>
    <property type="match status" value="1"/>
</dbReference>
<keyword evidence="2" id="KW-0808">Transferase</keyword>
<dbReference type="Gene3D" id="3.30.200.20">
    <property type="entry name" value="Phosphorylase Kinase, domain 1"/>
    <property type="match status" value="1"/>
</dbReference>
<evidence type="ECO:0000313" key="7">
    <source>
        <dbReference type="EMBL" id="CAG8328836.1"/>
    </source>
</evidence>
<reference evidence="7" key="1">
    <citation type="submission" date="2021-07" db="EMBL/GenBank/DDBJ databases">
        <authorList>
            <person name="Branca A.L. A."/>
        </authorList>
    </citation>
    <scope>NUCLEOTIDE SEQUENCE</scope>
</reference>
<dbReference type="InterPro" id="IPR000719">
    <property type="entry name" value="Prot_kinase_dom"/>
</dbReference>
<dbReference type="PANTHER" id="PTHR45646">
    <property type="entry name" value="SERINE/THREONINE-PROTEIN KINASE DOA-RELATED"/>
    <property type="match status" value="1"/>
</dbReference>
<protein>
    <recommendedName>
        <fullName evidence="6">Protein kinase domain-containing protein</fullName>
    </recommendedName>
</protein>
<accession>A0A9W4IRA9</accession>
<evidence type="ECO:0000256" key="2">
    <source>
        <dbReference type="ARBA" id="ARBA00022679"/>
    </source>
</evidence>
<evidence type="ECO:0000313" key="8">
    <source>
        <dbReference type="Proteomes" id="UP001152649"/>
    </source>
</evidence>
<keyword evidence="8" id="KW-1185">Reference proteome</keyword>
<sequence>MTDTGTLPMDEPDFGDFVKNEEEELDLEELVEPWYRYKTEGEENSLYPIFLGEMLNGRYLVEHKLGFGGASTVWMAFDIQDKKNVALKVMRPGEWGVNEIRIQDEIKKIQDPSHLVTYIATFVLPRDHRVLVFPLMGPCIDPIDLKTIPMATRMSAAHQLLKTLANLHEAGIIHRGNNHIDLNERNCMWGMASLDGLSRSAKYKALGRPLKQKIPSIIDLWKQGELVSPINVPWELCTEEFYLGDFGLSKKISDLITPHGYPPIQYCSPDRLHNQEPSFACDIWSYMVVLSMLYLTFGPFSTFHEGGPMTGLVESLGPLPEEWKGLYIYQGSGLDSWYDQSRNPNPEYSLASRIARFRPDADPVERQHLESIMLKVFTFDPKKRPSAKELLCDPSFKALMDRYGC</sequence>
<organism evidence="7 8">
    <name type="scientific">Penicillium salamii</name>
    <dbReference type="NCBI Taxonomy" id="1612424"/>
    <lineage>
        <taxon>Eukaryota</taxon>
        <taxon>Fungi</taxon>
        <taxon>Dikarya</taxon>
        <taxon>Ascomycota</taxon>
        <taxon>Pezizomycotina</taxon>
        <taxon>Eurotiomycetes</taxon>
        <taxon>Eurotiomycetidae</taxon>
        <taxon>Eurotiales</taxon>
        <taxon>Aspergillaceae</taxon>
        <taxon>Penicillium</taxon>
    </lineage>
</organism>
<dbReference type="CDD" id="cd00180">
    <property type="entry name" value="PKc"/>
    <property type="match status" value="1"/>
</dbReference>
<feature type="domain" description="Protein kinase" evidence="6">
    <location>
        <begin position="59"/>
        <end position="396"/>
    </location>
</feature>
<proteinExistence type="predicted"/>
<keyword evidence="1" id="KW-0723">Serine/threonine-protein kinase</keyword>
<name>A0A9W4IRA9_9EURO</name>
<dbReference type="InterPro" id="IPR051175">
    <property type="entry name" value="CLK_kinases"/>
</dbReference>
<keyword evidence="5" id="KW-0067">ATP-binding</keyword>
<dbReference type="Pfam" id="PF00069">
    <property type="entry name" value="Pkinase"/>
    <property type="match status" value="2"/>
</dbReference>